<dbReference type="EMBL" id="JH712305">
    <property type="protein sequence ID" value="EFO16967.1"/>
    <property type="molecule type" value="Genomic_DNA"/>
</dbReference>
<evidence type="ECO:0000313" key="2">
    <source>
        <dbReference type="EMBL" id="EFO16967.1"/>
    </source>
</evidence>
<feature type="compositionally biased region" description="Basic residues" evidence="1">
    <location>
        <begin position="1"/>
        <end position="10"/>
    </location>
</feature>
<dbReference type="GeneID" id="9948993"/>
<feature type="region of interest" description="Disordered" evidence="1">
    <location>
        <begin position="1"/>
        <end position="22"/>
    </location>
</feature>
<name>A0A1S0TMY6_LOALO</name>
<dbReference type="InParanoid" id="A0A1S0TMY6"/>
<dbReference type="RefSeq" id="XP_003147101.1">
    <property type="nucleotide sequence ID" value="XM_003147053.1"/>
</dbReference>
<evidence type="ECO:0000256" key="1">
    <source>
        <dbReference type="SAM" id="MobiDB-lite"/>
    </source>
</evidence>
<dbReference type="CTD" id="9948993"/>
<accession>A0A1S0TMY6</accession>
<sequence>MKKEKKKKPRPQGIPKTKGQRLQRMHDYFASRWHAVKRSLVALHLRKVEDW</sequence>
<organism evidence="2">
    <name type="scientific">Loa loa</name>
    <name type="common">Eye worm</name>
    <name type="synonym">Filaria loa</name>
    <dbReference type="NCBI Taxonomy" id="7209"/>
    <lineage>
        <taxon>Eukaryota</taxon>
        <taxon>Metazoa</taxon>
        <taxon>Ecdysozoa</taxon>
        <taxon>Nematoda</taxon>
        <taxon>Chromadorea</taxon>
        <taxon>Rhabditida</taxon>
        <taxon>Spirurina</taxon>
        <taxon>Spiruromorpha</taxon>
        <taxon>Filarioidea</taxon>
        <taxon>Onchocercidae</taxon>
        <taxon>Loa</taxon>
    </lineage>
</organism>
<dbReference type="KEGG" id="loa:LOAG_11535"/>
<gene>
    <name evidence="2" type="ORF">LOAG_11535</name>
</gene>
<dbReference type="AlphaFoldDB" id="A0A1S0TMY6"/>
<proteinExistence type="predicted"/>
<protein>
    <submittedName>
        <fullName evidence="2">Uncharacterized protein</fullName>
    </submittedName>
</protein>
<reference evidence="2" key="1">
    <citation type="submission" date="2012-04" db="EMBL/GenBank/DDBJ databases">
        <title>The Genome Sequence of Loa loa.</title>
        <authorList>
            <consortium name="The Broad Institute Genome Sequencing Platform"/>
            <consortium name="Broad Institute Genome Sequencing Center for Infectious Disease"/>
            <person name="Nutman T.B."/>
            <person name="Fink D.L."/>
            <person name="Russ C."/>
            <person name="Young S."/>
            <person name="Zeng Q."/>
            <person name="Gargeya S."/>
            <person name="Alvarado L."/>
            <person name="Berlin A."/>
            <person name="Chapman S.B."/>
            <person name="Chen Z."/>
            <person name="Freedman E."/>
            <person name="Gellesch M."/>
            <person name="Goldberg J."/>
            <person name="Griggs A."/>
            <person name="Gujja S."/>
            <person name="Heilman E.R."/>
            <person name="Heiman D."/>
            <person name="Howarth C."/>
            <person name="Mehta T."/>
            <person name="Neiman D."/>
            <person name="Pearson M."/>
            <person name="Roberts A."/>
            <person name="Saif S."/>
            <person name="Shea T."/>
            <person name="Shenoy N."/>
            <person name="Sisk P."/>
            <person name="Stolte C."/>
            <person name="Sykes S."/>
            <person name="White J."/>
            <person name="Yandava C."/>
            <person name="Haas B."/>
            <person name="Henn M.R."/>
            <person name="Nusbaum C."/>
            <person name="Birren B."/>
        </authorList>
    </citation>
    <scope>NUCLEOTIDE SEQUENCE [LARGE SCALE GENOMIC DNA]</scope>
</reference>